<evidence type="ECO:0000256" key="7">
    <source>
        <dbReference type="ARBA" id="ARBA00023125"/>
    </source>
</evidence>
<dbReference type="NCBIfam" id="NF009118">
    <property type="entry name" value="PRK12469.1"/>
    <property type="match status" value="1"/>
</dbReference>
<keyword evidence="7" id="KW-0238">DNA-binding</keyword>
<dbReference type="PROSITE" id="PS50044">
    <property type="entry name" value="SIGMA54_3"/>
    <property type="match status" value="1"/>
</dbReference>
<dbReference type="GO" id="GO:0006352">
    <property type="term" value="P:DNA-templated transcription initiation"/>
    <property type="evidence" value="ECO:0007669"/>
    <property type="project" value="InterPro"/>
</dbReference>
<dbReference type="Pfam" id="PF04552">
    <property type="entry name" value="Sigma54_DBD"/>
    <property type="match status" value="1"/>
</dbReference>
<dbReference type="NCBIfam" id="TIGR02395">
    <property type="entry name" value="rpoN_sigma"/>
    <property type="match status" value="1"/>
</dbReference>
<dbReference type="PANTHER" id="PTHR32248">
    <property type="entry name" value="RNA POLYMERASE SIGMA-54 FACTOR"/>
    <property type="match status" value="1"/>
</dbReference>
<dbReference type="GO" id="GO:0016987">
    <property type="term" value="F:sigma factor activity"/>
    <property type="evidence" value="ECO:0007669"/>
    <property type="project" value="UniProtKB-KW"/>
</dbReference>
<feature type="domain" description="RNA polymerase sigma factor 54 DNA-binding" evidence="9">
    <location>
        <begin position="298"/>
        <end position="456"/>
    </location>
</feature>
<keyword evidence="6" id="KW-0731">Sigma factor</keyword>
<dbReference type="HOGENOM" id="CLU_020569_1_1_9"/>
<sequence length="458" mass="52242">MRIGYGIFQEQTQKLMMTPELRLAIKILQYSATELAEYIQQELAENPVLDIKEEENVLEEPAAEDKYDIDWQEYFADTSDLGLPTTGREEKEEFYYEHILSKAPTLQEHLNFQLCLTELTDLQRKICEYLIGNIDEAGYLQVGLEEAAFKFGLSCGEVEKALRIIQTFEPYGVGARNLSECLLIQAENLKLLNPVLSQVIEQYLPELARGKLAKIAQEMNVSVQDIQKAFDIIKTLDPKPGRRFSGTNDVRYIVPDLIIERVDGEYVVIVNDTAVPRLVINGSYRDILKNETGEAARKFIEEKLNSAAWLIRSIEQRRLTLYKIARCLVELQKDFLDYGVRRLKPLTLKQVAERVGVHESTVSRATANKFAQTPQGLVELKFFFAHGVENSTGGMVSAESIKKQITEMIAHEDEANPLSDQKICDRLNLQGIKISRRTVAKYRDELGIPQASVRKRYE</sequence>
<dbReference type="Pfam" id="PF04963">
    <property type="entry name" value="Sigma54_CBD"/>
    <property type="match status" value="1"/>
</dbReference>
<dbReference type="PANTHER" id="PTHR32248:SF4">
    <property type="entry name" value="RNA POLYMERASE SIGMA-54 FACTOR"/>
    <property type="match status" value="1"/>
</dbReference>
<dbReference type="InterPro" id="IPR007634">
    <property type="entry name" value="RNA_pol_sigma_54_DNA-bd"/>
</dbReference>
<evidence type="ECO:0000256" key="4">
    <source>
        <dbReference type="ARBA" id="ARBA00022695"/>
    </source>
</evidence>
<evidence type="ECO:0000256" key="5">
    <source>
        <dbReference type="ARBA" id="ARBA00023015"/>
    </source>
</evidence>
<dbReference type="EMBL" id="CP002028">
    <property type="protein sequence ID" value="ADG83548.1"/>
    <property type="molecule type" value="Genomic_DNA"/>
</dbReference>
<dbReference type="PIRSF" id="PIRSF000774">
    <property type="entry name" value="RpoN"/>
    <property type="match status" value="1"/>
</dbReference>
<dbReference type="eggNOG" id="COG1508">
    <property type="taxonomic scope" value="Bacteria"/>
</dbReference>
<dbReference type="OrthoDB" id="9814402at2"/>
<keyword evidence="4" id="KW-0548">Nucleotidyltransferase</keyword>
<dbReference type="Gene3D" id="1.10.10.60">
    <property type="entry name" value="Homeodomain-like"/>
    <property type="match status" value="1"/>
</dbReference>
<dbReference type="PROSITE" id="PS00717">
    <property type="entry name" value="SIGMA54_1"/>
    <property type="match status" value="1"/>
</dbReference>
<evidence type="ECO:0000256" key="6">
    <source>
        <dbReference type="ARBA" id="ARBA00023082"/>
    </source>
</evidence>
<comment type="similarity">
    <text evidence="1">Belongs to the sigma-54 factor family.</text>
</comment>
<dbReference type="Proteomes" id="UP000002377">
    <property type="component" value="Chromosome"/>
</dbReference>
<dbReference type="RefSeq" id="WP_013121538.1">
    <property type="nucleotide sequence ID" value="NC_014152.1"/>
</dbReference>
<protein>
    <submittedName>
        <fullName evidence="11">RNA polymerase, sigma 54 subunit, RpoN</fullName>
    </submittedName>
</protein>
<name>D5XC96_THEPJ</name>
<evidence type="ECO:0000256" key="1">
    <source>
        <dbReference type="ARBA" id="ARBA00008798"/>
    </source>
</evidence>
<evidence type="ECO:0000313" key="12">
    <source>
        <dbReference type="Proteomes" id="UP000002377"/>
    </source>
</evidence>
<dbReference type="STRING" id="635013.TherJR_2713"/>
<keyword evidence="3" id="KW-0808">Transferase</keyword>
<proteinExistence type="inferred from homology"/>
<feature type="domain" description="RNA polymerase sigma factor 54 core-binding" evidence="10">
    <location>
        <begin position="96"/>
        <end position="284"/>
    </location>
</feature>
<dbReference type="PRINTS" id="PR00045">
    <property type="entry name" value="SIGMA54FCT"/>
</dbReference>
<dbReference type="Pfam" id="PF00309">
    <property type="entry name" value="Sigma54_AID"/>
    <property type="match status" value="1"/>
</dbReference>
<dbReference type="PROSITE" id="PS00718">
    <property type="entry name" value="SIGMA54_2"/>
    <property type="match status" value="1"/>
</dbReference>
<evidence type="ECO:0000259" key="9">
    <source>
        <dbReference type="Pfam" id="PF04552"/>
    </source>
</evidence>
<keyword evidence="5" id="KW-0805">Transcription regulation</keyword>
<keyword evidence="2" id="KW-0240">DNA-directed RNA polymerase</keyword>
<evidence type="ECO:0000313" key="11">
    <source>
        <dbReference type="EMBL" id="ADG83548.1"/>
    </source>
</evidence>
<gene>
    <name evidence="11" type="ordered locus">TherJR_2713</name>
</gene>
<evidence type="ECO:0000256" key="8">
    <source>
        <dbReference type="ARBA" id="ARBA00023163"/>
    </source>
</evidence>
<dbReference type="InterPro" id="IPR038709">
    <property type="entry name" value="RpoN_core-bd_sf"/>
</dbReference>
<reference evidence="11 12" key="1">
    <citation type="submission" date="2010-05" db="EMBL/GenBank/DDBJ databases">
        <title>Complete sequence of Thermincola sp. JR.</title>
        <authorList>
            <consortium name="US DOE Joint Genome Institute"/>
            <person name="Lucas S."/>
            <person name="Copeland A."/>
            <person name="Lapidus A."/>
            <person name="Cheng J.-F."/>
            <person name="Bruce D."/>
            <person name="Goodwin L."/>
            <person name="Pitluck S."/>
            <person name="Chertkov O."/>
            <person name="Detter J.C."/>
            <person name="Han C."/>
            <person name="Tapia R."/>
            <person name="Land M."/>
            <person name="Hauser L."/>
            <person name="Kyrpides N."/>
            <person name="Mikhailova N."/>
            <person name="Hazen T.C."/>
            <person name="Woyke T."/>
        </authorList>
    </citation>
    <scope>NUCLEOTIDE SEQUENCE [LARGE SCALE GENOMIC DNA]</scope>
    <source>
        <strain evidence="11 12">JR</strain>
    </source>
</reference>
<accession>D5XC96</accession>
<dbReference type="AlphaFoldDB" id="D5XC96"/>
<dbReference type="InterPro" id="IPR000394">
    <property type="entry name" value="RNA_pol_sigma_54"/>
</dbReference>
<dbReference type="GO" id="GO:0016779">
    <property type="term" value="F:nucleotidyltransferase activity"/>
    <property type="evidence" value="ECO:0007669"/>
    <property type="project" value="UniProtKB-KW"/>
</dbReference>
<keyword evidence="12" id="KW-1185">Reference proteome</keyword>
<keyword evidence="8" id="KW-0804">Transcription</keyword>
<evidence type="ECO:0000256" key="2">
    <source>
        <dbReference type="ARBA" id="ARBA00022478"/>
    </source>
</evidence>
<dbReference type="KEGG" id="tjr:TherJR_2713"/>
<evidence type="ECO:0000259" key="10">
    <source>
        <dbReference type="Pfam" id="PF04963"/>
    </source>
</evidence>
<dbReference type="GO" id="GO:0001216">
    <property type="term" value="F:DNA-binding transcription activator activity"/>
    <property type="evidence" value="ECO:0007669"/>
    <property type="project" value="InterPro"/>
</dbReference>
<dbReference type="GO" id="GO:0000428">
    <property type="term" value="C:DNA-directed RNA polymerase complex"/>
    <property type="evidence" value="ECO:0007669"/>
    <property type="project" value="UniProtKB-KW"/>
</dbReference>
<organism evidence="11 12">
    <name type="scientific">Thermincola potens (strain JR)</name>
    <dbReference type="NCBI Taxonomy" id="635013"/>
    <lineage>
        <taxon>Bacteria</taxon>
        <taxon>Bacillati</taxon>
        <taxon>Bacillota</taxon>
        <taxon>Clostridia</taxon>
        <taxon>Eubacteriales</taxon>
        <taxon>Thermincolaceae</taxon>
        <taxon>Thermincola</taxon>
    </lineage>
</organism>
<dbReference type="Gene3D" id="1.10.10.1330">
    <property type="entry name" value="RNA polymerase sigma-54 factor, core-binding domain"/>
    <property type="match status" value="1"/>
</dbReference>
<dbReference type="GO" id="GO:0003677">
    <property type="term" value="F:DNA binding"/>
    <property type="evidence" value="ECO:0007669"/>
    <property type="project" value="UniProtKB-KW"/>
</dbReference>
<evidence type="ECO:0000256" key="3">
    <source>
        <dbReference type="ARBA" id="ARBA00022679"/>
    </source>
</evidence>
<dbReference type="InterPro" id="IPR007046">
    <property type="entry name" value="RNA_pol_sigma_54_core-bd"/>
</dbReference>